<feature type="transmembrane region" description="Helical" evidence="10">
    <location>
        <begin position="132"/>
        <end position="153"/>
    </location>
</feature>
<dbReference type="Gene3D" id="3.30.465.10">
    <property type="match status" value="1"/>
</dbReference>
<dbReference type="InterPro" id="IPR016169">
    <property type="entry name" value="FAD-bd_PCMH_sub2"/>
</dbReference>
<dbReference type="SUPFAM" id="SSF54631">
    <property type="entry name" value="CBS-domain pair"/>
    <property type="match status" value="1"/>
</dbReference>
<sequence>MPSKSNQRRSLKHILDPSSFIYLAYIVPGILLTALFVGSKNALFSIHHQELITLPEESGLRKAIQALQDHPQRVLLTTVIGSTLSRIVLVVLLVINGSDDYLIPLAAYWFLDIVVVEVLAKQLPSHRPLLMIRIFLPLFRFFYLLLLPLSVVLEKLFNFSAHHIGIEKDRYDLTEDELRNLVDADDDGLALQKDERDMIHSIFEMSDTIAREIMVPRIDMVCVPDDVTLTQLLKVIREKSHSRIPIYRETIDNIVGLIHVKDLLPLIRKRNSSDFNVMKLAHEPYIVPEQKKVNDLLREFRVERIHMAIVVDEYGGTAGLVTLEDVIEEIVGEIQDEYDEEAPELIQVDEHTYVANGSIGIDELNDHNFNLPAEENVDTLAGFLLGQFGAVPKTKSSIRWGEYEFIVERVYRRRIERVRIIKHPAEEKVDA</sequence>
<dbReference type="AlphaFoldDB" id="A0A7V5VEH5"/>
<keyword evidence="7 9" id="KW-0129">CBS domain</keyword>
<evidence type="ECO:0000256" key="10">
    <source>
        <dbReference type="SAM" id="Phobius"/>
    </source>
</evidence>
<dbReference type="SUPFAM" id="SSF56176">
    <property type="entry name" value="FAD-binding/transporter-associated domain-like"/>
    <property type="match status" value="1"/>
</dbReference>
<dbReference type="PANTHER" id="PTHR22777:SF32">
    <property type="entry name" value="UPF0053 INNER MEMBRANE PROTEIN YFJD"/>
    <property type="match status" value="1"/>
</dbReference>
<feature type="transmembrane region" description="Helical" evidence="10">
    <location>
        <begin position="74"/>
        <end position="95"/>
    </location>
</feature>
<dbReference type="Pfam" id="PF03471">
    <property type="entry name" value="CorC_HlyC"/>
    <property type="match status" value="1"/>
</dbReference>
<keyword evidence="3" id="KW-1003">Cell membrane</keyword>
<comment type="similarity">
    <text evidence="2">Belongs to the UPF0053 family.</text>
</comment>
<keyword evidence="8 10" id="KW-0472">Membrane</keyword>
<evidence type="ECO:0000256" key="4">
    <source>
        <dbReference type="ARBA" id="ARBA00022692"/>
    </source>
</evidence>
<dbReference type="SMART" id="SM01091">
    <property type="entry name" value="CorC_HlyC"/>
    <property type="match status" value="1"/>
</dbReference>
<dbReference type="InterPro" id="IPR005170">
    <property type="entry name" value="Transptr-assoc_dom"/>
</dbReference>
<dbReference type="GO" id="GO:0005886">
    <property type="term" value="C:plasma membrane"/>
    <property type="evidence" value="ECO:0007669"/>
    <property type="project" value="UniProtKB-SubCell"/>
</dbReference>
<evidence type="ECO:0000256" key="1">
    <source>
        <dbReference type="ARBA" id="ARBA00004651"/>
    </source>
</evidence>
<dbReference type="SMART" id="SM00116">
    <property type="entry name" value="CBS"/>
    <property type="match status" value="2"/>
</dbReference>
<dbReference type="InterPro" id="IPR002550">
    <property type="entry name" value="CNNM"/>
</dbReference>
<dbReference type="CDD" id="cd04590">
    <property type="entry name" value="CBS_pair_CorC_HlyC_assoc"/>
    <property type="match status" value="1"/>
</dbReference>
<dbReference type="InterPro" id="IPR036318">
    <property type="entry name" value="FAD-bd_PCMH-like_sf"/>
</dbReference>
<evidence type="ECO:0000259" key="11">
    <source>
        <dbReference type="PROSITE" id="PS51371"/>
    </source>
</evidence>
<evidence type="ECO:0000256" key="3">
    <source>
        <dbReference type="ARBA" id="ARBA00022475"/>
    </source>
</evidence>
<reference evidence="12" key="1">
    <citation type="journal article" date="2020" name="mSystems">
        <title>Genome- and Community-Level Interaction Insights into Carbon Utilization and Element Cycling Functions of Hydrothermarchaeota in Hydrothermal Sediment.</title>
        <authorList>
            <person name="Zhou Z."/>
            <person name="Liu Y."/>
            <person name="Xu W."/>
            <person name="Pan J."/>
            <person name="Luo Z.H."/>
            <person name="Li M."/>
        </authorList>
    </citation>
    <scope>NUCLEOTIDE SEQUENCE [LARGE SCALE GENOMIC DNA]</scope>
    <source>
        <strain evidence="12">HyVt-460</strain>
    </source>
</reference>
<comment type="caution">
    <text evidence="12">The sequence shown here is derived from an EMBL/GenBank/DDBJ whole genome shotgun (WGS) entry which is preliminary data.</text>
</comment>
<dbReference type="GO" id="GO:0050660">
    <property type="term" value="F:flavin adenine dinucleotide binding"/>
    <property type="evidence" value="ECO:0007669"/>
    <property type="project" value="InterPro"/>
</dbReference>
<dbReference type="InterPro" id="IPR044751">
    <property type="entry name" value="Ion_transp-like_CBS"/>
</dbReference>
<evidence type="ECO:0000256" key="2">
    <source>
        <dbReference type="ARBA" id="ARBA00006337"/>
    </source>
</evidence>
<dbReference type="FunFam" id="3.10.580.10:FF:000002">
    <property type="entry name" value="Magnesium/cobalt efflux protein CorC"/>
    <property type="match status" value="1"/>
</dbReference>
<dbReference type="Proteomes" id="UP000885771">
    <property type="component" value="Unassembled WGS sequence"/>
</dbReference>
<feature type="domain" description="CBS" evidence="11">
    <location>
        <begin position="278"/>
        <end position="337"/>
    </location>
</feature>
<evidence type="ECO:0000256" key="5">
    <source>
        <dbReference type="ARBA" id="ARBA00022737"/>
    </source>
</evidence>
<proteinExistence type="inferred from homology"/>
<feature type="domain" description="CBS" evidence="11">
    <location>
        <begin position="214"/>
        <end position="273"/>
    </location>
</feature>
<protein>
    <submittedName>
        <fullName evidence="12">HlyC/CorC family transporter</fullName>
    </submittedName>
</protein>
<evidence type="ECO:0000313" key="12">
    <source>
        <dbReference type="EMBL" id="HHM01449.1"/>
    </source>
</evidence>
<dbReference type="InterPro" id="IPR046342">
    <property type="entry name" value="CBS_dom_sf"/>
</dbReference>
<evidence type="ECO:0000256" key="9">
    <source>
        <dbReference type="PROSITE-ProRule" id="PRU00703"/>
    </source>
</evidence>
<dbReference type="Pfam" id="PF01595">
    <property type="entry name" value="CNNM"/>
    <property type="match status" value="1"/>
</dbReference>
<dbReference type="PROSITE" id="PS51371">
    <property type="entry name" value="CBS"/>
    <property type="match status" value="2"/>
</dbReference>
<keyword evidence="6 10" id="KW-1133">Transmembrane helix</keyword>
<dbReference type="PANTHER" id="PTHR22777">
    <property type="entry name" value="HEMOLYSIN-RELATED"/>
    <property type="match status" value="1"/>
</dbReference>
<accession>A0A7V5VEH5</accession>
<comment type="subcellular location">
    <subcellularLocation>
        <location evidence="1">Cell membrane</location>
        <topology evidence="1">Multi-pass membrane protein</topology>
    </subcellularLocation>
</comment>
<dbReference type="InterPro" id="IPR000644">
    <property type="entry name" value="CBS_dom"/>
</dbReference>
<name>A0A7V5VEH5_CALAY</name>
<feature type="transmembrane region" description="Helical" evidence="10">
    <location>
        <begin position="101"/>
        <end position="120"/>
    </location>
</feature>
<dbReference type="EMBL" id="DRLI01000017">
    <property type="protein sequence ID" value="HHM01449.1"/>
    <property type="molecule type" value="Genomic_DNA"/>
</dbReference>
<keyword evidence="5" id="KW-0677">Repeat</keyword>
<organism evidence="12">
    <name type="scientific">Caldithrix abyssi</name>
    <dbReference type="NCBI Taxonomy" id="187145"/>
    <lineage>
        <taxon>Bacteria</taxon>
        <taxon>Pseudomonadati</taxon>
        <taxon>Calditrichota</taxon>
        <taxon>Calditrichia</taxon>
        <taxon>Calditrichales</taxon>
        <taxon>Calditrichaceae</taxon>
        <taxon>Caldithrix</taxon>
    </lineage>
</organism>
<evidence type="ECO:0000256" key="6">
    <source>
        <dbReference type="ARBA" id="ARBA00022989"/>
    </source>
</evidence>
<feature type="transmembrane region" description="Helical" evidence="10">
    <location>
        <begin position="20"/>
        <end position="38"/>
    </location>
</feature>
<dbReference type="Pfam" id="PF00571">
    <property type="entry name" value="CBS"/>
    <property type="match status" value="2"/>
</dbReference>
<evidence type="ECO:0000256" key="7">
    <source>
        <dbReference type="ARBA" id="ARBA00023122"/>
    </source>
</evidence>
<gene>
    <name evidence="12" type="ORF">ENJ15_00435</name>
</gene>
<dbReference type="Gene3D" id="3.10.580.10">
    <property type="entry name" value="CBS-domain"/>
    <property type="match status" value="1"/>
</dbReference>
<keyword evidence="4 10" id="KW-0812">Transmembrane</keyword>
<evidence type="ECO:0000256" key="8">
    <source>
        <dbReference type="ARBA" id="ARBA00023136"/>
    </source>
</evidence>